<dbReference type="AlphaFoldDB" id="A0A3M8DPU7"/>
<keyword evidence="2" id="KW-1185">Reference proteome</keyword>
<gene>
    <name evidence="1" type="ORF">EDM59_01495</name>
</gene>
<sequence length="73" mass="8509">MAQTFKPYMVSFYSNAVYLNGSRQLPELDPVYQQPVMQFAADNYTESLIDNSLMQGWITQEEYNATMEKRTNV</sequence>
<dbReference type="GeneID" id="301134006"/>
<evidence type="ECO:0000313" key="1">
    <source>
        <dbReference type="EMBL" id="RNB90148.1"/>
    </source>
</evidence>
<proteinExistence type="predicted"/>
<accession>A0A3M8DPU7</accession>
<evidence type="ECO:0000313" key="2">
    <source>
        <dbReference type="Proteomes" id="UP000269573"/>
    </source>
</evidence>
<protein>
    <recommendedName>
        <fullName evidence="3">XkdX family protein</fullName>
    </recommendedName>
</protein>
<comment type="caution">
    <text evidence="1">The sequence shown here is derived from an EMBL/GenBank/DDBJ whole genome shotgun (WGS) entry which is preliminary data.</text>
</comment>
<organism evidence="1 2">
    <name type="scientific">Brevibacillus nitrificans</name>
    <dbReference type="NCBI Taxonomy" id="651560"/>
    <lineage>
        <taxon>Bacteria</taxon>
        <taxon>Bacillati</taxon>
        <taxon>Bacillota</taxon>
        <taxon>Bacilli</taxon>
        <taxon>Bacillales</taxon>
        <taxon>Paenibacillaceae</taxon>
        <taxon>Brevibacillus</taxon>
    </lineage>
</organism>
<dbReference type="Proteomes" id="UP000269573">
    <property type="component" value="Unassembled WGS sequence"/>
</dbReference>
<evidence type="ECO:0008006" key="3">
    <source>
        <dbReference type="Google" id="ProtNLM"/>
    </source>
</evidence>
<dbReference type="EMBL" id="RHHU01000002">
    <property type="protein sequence ID" value="RNB90148.1"/>
    <property type="molecule type" value="Genomic_DNA"/>
</dbReference>
<name>A0A3M8DPU7_9BACL</name>
<reference evidence="1 2" key="1">
    <citation type="submission" date="2018-10" db="EMBL/GenBank/DDBJ databases">
        <title>Phylogenomics of Brevibacillus.</title>
        <authorList>
            <person name="Dunlap C."/>
        </authorList>
    </citation>
    <scope>NUCLEOTIDE SEQUENCE [LARGE SCALE GENOMIC DNA]</scope>
    <source>
        <strain evidence="1 2">JCM 15774</strain>
    </source>
</reference>
<dbReference type="RefSeq" id="WP_122922014.1">
    <property type="nucleotide sequence ID" value="NZ_JASWDI010000003.1"/>
</dbReference>